<protein>
    <submittedName>
        <fullName evidence="1">Uncharacterized protein</fullName>
    </submittedName>
</protein>
<evidence type="ECO:0000313" key="1">
    <source>
        <dbReference type="EMBL" id="KAI9194382.1"/>
    </source>
</evidence>
<dbReference type="EMBL" id="JAJSOW010000003">
    <property type="protein sequence ID" value="KAI9194382.1"/>
    <property type="molecule type" value="Genomic_DNA"/>
</dbReference>
<evidence type="ECO:0000313" key="2">
    <source>
        <dbReference type="Proteomes" id="UP001064489"/>
    </source>
</evidence>
<proteinExistence type="predicted"/>
<reference evidence="1" key="1">
    <citation type="journal article" date="2022" name="Plant J.">
        <title>Strategies of tolerance reflected in two North American maple genomes.</title>
        <authorList>
            <person name="McEvoy S.L."/>
            <person name="Sezen U.U."/>
            <person name="Trouern-Trend A."/>
            <person name="McMahon S.M."/>
            <person name="Schaberg P.G."/>
            <person name="Yang J."/>
            <person name="Wegrzyn J.L."/>
            <person name="Swenson N.G."/>
        </authorList>
    </citation>
    <scope>NUCLEOTIDE SEQUENCE</scope>
    <source>
        <strain evidence="1">91603</strain>
    </source>
</reference>
<dbReference type="AlphaFoldDB" id="A0AAD5P134"/>
<gene>
    <name evidence="1" type="ORF">LWI28_005447</name>
</gene>
<organism evidence="1 2">
    <name type="scientific">Acer negundo</name>
    <name type="common">Box elder</name>
    <dbReference type="NCBI Taxonomy" id="4023"/>
    <lineage>
        <taxon>Eukaryota</taxon>
        <taxon>Viridiplantae</taxon>
        <taxon>Streptophyta</taxon>
        <taxon>Embryophyta</taxon>
        <taxon>Tracheophyta</taxon>
        <taxon>Spermatophyta</taxon>
        <taxon>Magnoliopsida</taxon>
        <taxon>eudicotyledons</taxon>
        <taxon>Gunneridae</taxon>
        <taxon>Pentapetalae</taxon>
        <taxon>rosids</taxon>
        <taxon>malvids</taxon>
        <taxon>Sapindales</taxon>
        <taxon>Sapindaceae</taxon>
        <taxon>Hippocastanoideae</taxon>
        <taxon>Acereae</taxon>
        <taxon>Acer</taxon>
    </lineage>
</organism>
<name>A0AAD5P134_ACENE</name>
<comment type="caution">
    <text evidence="1">The sequence shown here is derived from an EMBL/GenBank/DDBJ whole genome shotgun (WGS) entry which is preliminary data.</text>
</comment>
<accession>A0AAD5P134</accession>
<sequence length="89" mass="10791">MWCGLNWADFFNLTGFREKRFEELEMAYRFEWGNMVLEEAKSAHNPIKPLMESFYIRRRISRFETEMNSATYKAGKKVVLYYKLMVEES</sequence>
<dbReference type="Proteomes" id="UP001064489">
    <property type="component" value="Chromosome 1"/>
</dbReference>
<keyword evidence="2" id="KW-1185">Reference proteome</keyword>
<reference evidence="1" key="2">
    <citation type="submission" date="2023-02" db="EMBL/GenBank/DDBJ databases">
        <authorList>
            <person name="Swenson N.G."/>
            <person name="Wegrzyn J.L."/>
            <person name="Mcevoy S.L."/>
        </authorList>
    </citation>
    <scope>NUCLEOTIDE SEQUENCE</scope>
    <source>
        <strain evidence="1">91603</strain>
        <tissue evidence="1">Leaf</tissue>
    </source>
</reference>